<feature type="transmembrane region" description="Helical" evidence="1">
    <location>
        <begin position="52"/>
        <end position="73"/>
    </location>
</feature>
<accession>X1K134</accession>
<organism evidence="2">
    <name type="scientific">marine sediment metagenome</name>
    <dbReference type="NCBI Taxonomy" id="412755"/>
    <lineage>
        <taxon>unclassified sequences</taxon>
        <taxon>metagenomes</taxon>
        <taxon>ecological metagenomes</taxon>
    </lineage>
</organism>
<keyword evidence="1" id="KW-0472">Membrane</keyword>
<protein>
    <submittedName>
        <fullName evidence="2">Uncharacterized protein</fullName>
    </submittedName>
</protein>
<keyword evidence="1" id="KW-0812">Transmembrane</keyword>
<sequence>MKNSWTIAKRDLNSLFLNSYIAYIILFVFYELSGVFFYTYVKYSARADLNGFFSNMYIMLIFLVPILTARAFAEK</sequence>
<evidence type="ECO:0000256" key="1">
    <source>
        <dbReference type="SAM" id="Phobius"/>
    </source>
</evidence>
<reference evidence="2" key="1">
    <citation type="journal article" date="2014" name="Front. Microbiol.">
        <title>High frequency of phylogenetically diverse reductive dehalogenase-homologous genes in deep subseafloor sedimentary metagenomes.</title>
        <authorList>
            <person name="Kawai M."/>
            <person name="Futagami T."/>
            <person name="Toyoda A."/>
            <person name="Takaki Y."/>
            <person name="Nishi S."/>
            <person name="Hori S."/>
            <person name="Arai W."/>
            <person name="Tsubouchi T."/>
            <person name="Morono Y."/>
            <person name="Uchiyama I."/>
            <person name="Ito T."/>
            <person name="Fujiyama A."/>
            <person name="Inagaki F."/>
            <person name="Takami H."/>
        </authorList>
    </citation>
    <scope>NUCLEOTIDE SEQUENCE</scope>
    <source>
        <strain evidence="2">Expedition CK06-06</strain>
    </source>
</reference>
<feature type="transmembrane region" description="Helical" evidence="1">
    <location>
        <begin position="20"/>
        <end position="40"/>
    </location>
</feature>
<dbReference type="AlphaFoldDB" id="X1K134"/>
<gene>
    <name evidence="2" type="ORF">S03H2_66831</name>
</gene>
<proteinExistence type="predicted"/>
<dbReference type="EMBL" id="BARU01043680">
    <property type="protein sequence ID" value="GAH83954.1"/>
    <property type="molecule type" value="Genomic_DNA"/>
</dbReference>
<name>X1K134_9ZZZZ</name>
<keyword evidence="1" id="KW-1133">Transmembrane helix</keyword>
<comment type="caution">
    <text evidence="2">The sequence shown here is derived from an EMBL/GenBank/DDBJ whole genome shotgun (WGS) entry which is preliminary data.</text>
</comment>
<evidence type="ECO:0000313" key="2">
    <source>
        <dbReference type="EMBL" id="GAH83954.1"/>
    </source>
</evidence>